<feature type="region of interest" description="Disordered" evidence="1">
    <location>
        <begin position="440"/>
        <end position="515"/>
    </location>
</feature>
<keyword evidence="2" id="KW-0732">Signal</keyword>
<gene>
    <name evidence="3" type="ORF">CCH79_00001141</name>
</gene>
<dbReference type="EMBL" id="NHOQ01001156">
    <property type="protein sequence ID" value="PWA26814.1"/>
    <property type="molecule type" value="Genomic_DNA"/>
</dbReference>
<comment type="caution">
    <text evidence="3">The sequence shown here is derived from an EMBL/GenBank/DDBJ whole genome shotgun (WGS) entry which is preliminary data.</text>
</comment>
<reference evidence="3 4" key="1">
    <citation type="journal article" date="2018" name="G3 (Bethesda)">
        <title>A High-Quality Reference Genome for the Invasive Mosquitofish Gambusia affinis Using a Chicago Library.</title>
        <authorList>
            <person name="Hoffberg S.L."/>
            <person name="Troendle N.J."/>
            <person name="Glenn T.C."/>
            <person name="Mahmud O."/>
            <person name="Louha S."/>
            <person name="Chalopin D."/>
            <person name="Bennetzen J.L."/>
            <person name="Mauricio R."/>
        </authorList>
    </citation>
    <scope>NUCLEOTIDE SEQUENCE [LARGE SCALE GENOMIC DNA]</scope>
    <source>
        <strain evidence="3">NE01/NJP1002.9</strain>
        <tissue evidence="3">Muscle</tissue>
    </source>
</reference>
<feature type="chain" id="PRO_5016356577" evidence="2">
    <location>
        <begin position="22"/>
        <end position="695"/>
    </location>
</feature>
<feature type="compositionally biased region" description="Polar residues" evidence="1">
    <location>
        <begin position="502"/>
        <end position="513"/>
    </location>
</feature>
<evidence type="ECO:0000313" key="4">
    <source>
        <dbReference type="Proteomes" id="UP000250572"/>
    </source>
</evidence>
<sequence>MRPWLLLLSLLLSDLSLLGDGDWVMDYFYWPLCRKLLVGRPRAPSGKLHTAHSCPCLHKYCVYVAEQQMQRSLSFYWTHRRHYSNREPERIIQGIRFPALAVASLSGAGKHFPAFLEKSNLLPALHVINEPIKIPIHVIRNSLDFLSPSLPWPSGHNFPYFLLEKSELHQQLIPDAVLRKTGCRAATALIVVGSSDDREVKSAMRIKKTWGKDVAEPKNRQKDRMWKGINLKEPLQSKIQTHKENLLPFKEDSALQKSTWERLSSKAASSRDADRVYFQGQALLASKKNKGSIYRSQFAIRPAADNDIEYFRKELNTKKAEPDSPQGGKEAENPSANREKHGNQQILASRLQIQRTHQANYAETVTSNTDKSKCKCLVGIGSLLKLYLIDTMEMTDIRIGKKVSGVTTTEENVAFRTTGEAKTTADESVTPTPSVKEIQTETTTVRPLTEATTTKMEIQDTTEVFSQSSTTDIQSSGDQRQTTLPDPEPETDSEPGFKKHTTPNARATSNVQFSGLRMRDDGRVVATKHEEDAEGDEKGSENWAGEDRKAGLVHHGGESQTFSKSSEAIRKEDAEKDMKAPDGPAPLCRGLIDRTDAGWAHCLGRQGGPPSNPLSAWETADGRKLQKDPSGEISRNPLISDDEGHFYYFDGVLKRVQNNARVYRRRQRRRRRSFRSRGGKRTTPGESPKLHPGAY</sequence>
<feature type="compositionally biased region" description="Basic and acidic residues" evidence="1">
    <location>
        <begin position="567"/>
        <end position="580"/>
    </location>
</feature>
<name>A0A315VTD5_GAMAF</name>
<feature type="compositionally biased region" description="Basic residues" evidence="1">
    <location>
        <begin position="663"/>
        <end position="680"/>
    </location>
</feature>
<accession>A0A315VTD5</accession>
<feature type="region of interest" description="Disordered" evidence="1">
    <location>
        <begin position="317"/>
        <end position="343"/>
    </location>
</feature>
<keyword evidence="4" id="KW-1185">Reference proteome</keyword>
<feature type="region of interest" description="Disordered" evidence="1">
    <location>
        <begin position="602"/>
        <end position="637"/>
    </location>
</feature>
<feature type="signal peptide" evidence="2">
    <location>
        <begin position="1"/>
        <end position="21"/>
    </location>
</feature>
<feature type="compositionally biased region" description="Polar residues" evidence="1">
    <location>
        <begin position="440"/>
        <end position="484"/>
    </location>
</feature>
<proteinExistence type="predicted"/>
<feature type="region of interest" description="Disordered" evidence="1">
    <location>
        <begin position="663"/>
        <end position="695"/>
    </location>
</feature>
<organism evidence="3 4">
    <name type="scientific">Gambusia affinis</name>
    <name type="common">Western mosquitofish</name>
    <name type="synonym">Heterandria affinis</name>
    <dbReference type="NCBI Taxonomy" id="33528"/>
    <lineage>
        <taxon>Eukaryota</taxon>
        <taxon>Metazoa</taxon>
        <taxon>Chordata</taxon>
        <taxon>Craniata</taxon>
        <taxon>Vertebrata</taxon>
        <taxon>Euteleostomi</taxon>
        <taxon>Actinopterygii</taxon>
        <taxon>Neopterygii</taxon>
        <taxon>Teleostei</taxon>
        <taxon>Neoteleostei</taxon>
        <taxon>Acanthomorphata</taxon>
        <taxon>Ovalentaria</taxon>
        <taxon>Atherinomorphae</taxon>
        <taxon>Cyprinodontiformes</taxon>
        <taxon>Poeciliidae</taxon>
        <taxon>Poeciliinae</taxon>
        <taxon>Gambusia</taxon>
    </lineage>
</organism>
<evidence type="ECO:0000256" key="2">
    <source>
        <dbReference type="SAM" id="SignalP"/>
    </source>
</evidence>
<feature type="region of interest" description="Disordered" evidence="1">
    <location>
        <begin position="555"/>
        <end position="585"/>
    </location>
</feature>
<protein>
    <submittedName>
        <fullName evidence="3">Uncharacterized protein</fullName>
    </submittedName>
</protein>
<feature type="compositionally biased region" description="Basic and acidic residues" evidence="1">
    <location>
        <begin position="329"/>
        <end position="342"/>
    </location>
</feature>
<evidence type="ECO:0000313" key="3">
    <source>
        <dbReference type="EMBL" id="PWA26814.1"/>
    </source>
</evidence>
<feature type="region of interest" description="Disordered" evidence="1">
    <location>
        <begin position="526"/>
        <end position="545"/>
    </location>
</feature>
<dbReference type="AlphaFoldDB" id="A0A315VTD5"/>
<evidence type="ECO:0000256" key="1">
    <source>
        <dbReference type="SAM" id="MobiDB-lite"/>
    </source>
</evidence>
<feature type="compositionally biased region" description="Basic and acidic residues" evidence="1">
    <location>
        <begin position="620"/>
        <end position="630"/>
    </location>
</feature>
<dbReference type="Proteomes" id="UP000250572">
    <property type="component" value="Unassembled WGS sequence"/>
</dbReference>